<dbReference type="InterPro" id="IPR011010">
    <property type="entry name" value="DNA_brk_join_enz"/>
</dbReference>
<comment type="caution">
    <text evidence="5">The sequence shown here is derived from an EMBL/GenBank/DDBJ whole genome shotgun (WGS) entry which is preliminary data.</text>
</comment>
<dbReference type="GO" id="GO:0003677">
    <property type="term" value="F:DNA binding"/>
    <property type="evidence" value="ECO:0007669"/>
    <property type="project" value="UniProtKB-KW"/>
</dbReference>
<reference evidence="5 6" key="1">
    <citation type="submission" date="2017-01" db="EMBL/GenBank/DDBJ databases">
        <title>Bacillus cereus isolates.</title>
        <authorList>
            <person name="Beno S.M."/>
        </authorList>
    </citation>
    <scope>NUCLEOTIDE SEQUENCE [LARGE SCALE GENOMIC DNA]</scope>
    <source>
        <strain evidence="5 6">FSL W7-1108</strain>
    </source>
</reference>
<dbReference type="RefSeq" id="WP_078175615.1">
    <property type="nucleotide sequence ID" value="NZ_JBCMNA010000024.1"/>
</dbReference>
<dbReference type="InterPro" id="IPR002104">
    <property type="entry name" value="Integrase_catalytic"/>
</dbReference>
<dbReference type="EMBL" id="MUAI01000002">
    <property type="protein sequence ID" value="OOR07916.1"/>
    <property type="molecule type" value="Genomic_DNA"/>
</dbReference>
<dbReference type="AlphaFoldDB" id="A0A1S9TD36"/>
<protein>
    <submittedName>
        <fullName evidence="5">Transposase</fullName>
    </submittedName>
</protein>
<evidence type="ECO:0000256" key="1">
    <source>
        <dbReference type="ARBA" id="ARBA00008857"/>
    </source>
</evidence>
<comment type="similarity">
    <text evidence="1">Belongs to the 'phage' integrase family.</text>
</comment>
<organism evidence="5 6">
    <name type="scientific">Bacillus mycoides</name>
    <dbReference type="NCBI Taxonomy" id="1405"/>
    <lineage>
        <taxon>Bacteria</taxon>
        <taxon>Bacillati</taxon>
        <taxon>Bacillota</taxon>
        <taxon>Bacilli</taxon>
        <taxon>Bacillales</taxon>
        <taxon>Bacillaceae</taxon>
        <taxon>Bacillus</taxon>
        <taxon>Bacillus cereus group</taxon>
    </lineage>
</organism>
<dbReference type="InterPro" id="IPR010998">
    <property type="entry name" value="Integrase_recombinase_N"/>
</dbReference>
<gene>
    <name evidence="5" type="ORF">BW900_05215</name>
</gene>
<dbReference type="Gene3D" id="1.10.150.130">
    <property type="match status" value="1"/>
</dbReference>
<evidence type="ECO:0000313" key="6">
    <source>
        <dbReference type="Proteomes" id="UP000190696"/>
    </source>
</evidence>
<evidence type="ECO:0000256" key="2">
    <source>
        <dbReference type="ARBA" id="ARBA00023125"/>
    </source>
</evidence>
<sequence length="715" mass="84224">MKKNIANHLIPQSEYWDLITSTLDSYEVKEISSDGTVKIKLVKDDYFFINDIWNVNDIGQIPSFQERFNKYKHKRTNNKIKFAIERITISQELKFVFYCFLFKYDLSFSTVFKTYAPYVQNLSQFLNEKHAQLHSLLDLNIDKAEKEWIWWLDNNGFKTFKSQKRLEYGGGDYKFKTSRANFLRNAYEKLLYVTDTREEWEKDRWDVRALHQKYGISYNPSSSHYYLDFTTIHNDVFKQHLKKYIKTRLLGGRKFSWGSASNYSKYVTRFLNFISQLEPNWSSLNTLTRKHIENYLEYLHYHAKNNLKSKDANPKGHITGNLTLVYTFLQDTQRFEYSIAPKKSIYRLIYSEDYPKLDKKSDDDIDYIPDYVLEQLFAHINDLHPDVQPIVWIAYKTGFRISDTLGLTQGSLDRLNGKYWIRTDIEKTYTKDHKVPIDEQLADIVAVLIHNSQERSNDDNNPNKYIFVRYSGPRKGKPYNQSWVQGRINQLIIEKNITDEMGNVFHFKNHQFRHTYAVKMLNGGADILTVQELLAHASPEMTLRYARLLDDTKRKAFEEVVKKGVFSFDLNGEIHQVSETQDIPENIMDMMWKDEKLNTLDNPYGTCRARVNGNCPLAVEPPCLTANDGQPCFDLAVGMTSFDVKKYELHIESATKIIEASKEYGRQDMVEANEKNLERYKNIYETIKNGNVIFGRFERVKRQLEGKKRKGVKRE</sequence>
<accession>A0A1S9TD36</accession>
<evidence type="ECO:0000259" key="4">
    <source>
        <dbReference type="PROSITE" id="PS51898"/>
    </source>
</evidence>
<dbReference type="PANTHER" id="PTHR30349:SF64">
    <property type="entry name" value="PROPHAGE INTEGRASE INTD-RELATED"/>
    <property type="match status" value="1"/>
</dbReference>
<dbReference type="Proteomes" id="UP000190696">
    <property type="component" value="Unassembled WGS sequence"/>
</dbReference>
<dbReference type="GO" id="GO:0015074">
    <property type="term" value="P:DNA integration"/>
    <property type="evidence" value="ECO:0007669"/>
    <property type="project" value="InterPro"/>
</dbReference>
<dbReference type="GO" id="GO:0006310">
    <property type="term" value="P:DNA recombination"/>
    <property type="evidence" value="ECO:0007669"/>
    <property type="project" value="UniProtKB-KW"/>
</dbReference>
<name>A0A1S9TD36_BACMY</name>
<evidence type="ECO:0000256" key="3">
    <source>
        <dbReference type="ARBA" id="ARBA00023172"/>
    </source>
</evidence>
<keyword evidence="3" id="KW-0233">DNA recombination</keyword>
<dbReference type="PROSITE" id="PS51898">
    <property type="entry name" value="TYR_RECOMBINASE"/>
    <property type="match status" value="1"/>
</dbReference>
<proteinExistence type="inferred from homology"/>
<dbReference type="Gene3D" id="1.10.443.10">
    <property type="entry name" value="Intergrase catalytic core"/>
    <property type="match status" value="1"/>
</dbReference>
<keyword evidence="2" id="KW-0238">DNA-binding</keyword>
<dbReference type="InterPro" id="IPR050090">
    <property type="entry name" value="Tyrosine_recombinase_XerCD"/>
</dbReference>
<evidence type="ECO:0000313" key="5">
    <source>
        <dbReference type="EMBL" id="OOR07916.1"/>
    </source>
</evidence>
<dbReference type="PANTHER" id="PTHR30349">
    <property type="entry name" value="PHAGE INTEGRASE-RELATED"/>
    <property type="match status" value="1"/>
</dbReference>
<dbReference type="Pfam" id="PF00589">
    <property type="entry name" value="Phage_integrase"/>
    <property type="match status" value="1"/>
</dbReference>
<feature type="domain" description="Tyr recombinase" evidence="4">
    <location>
        <begin position="363"/>
        <end position="558"/>
    </location>
</feature>
<dbReference type="SUPFAM" id="SSF56349">
    <property type="entry name" value="DNA breaking-rejoining enzymes"/>
    <property type="match status" value="1"/>
</dbReference>
<dbReference type="InterPro" id="IPR013762">
    <property type="entry name" value="Integrase-like_cat_sf"/>
</dbReference>